<dbReference type="GO" id="GO:0004656">
    <property type="term" value="F:procollagen-proline 4-dioxygenase activity"/>
    <property type="evidence" value="ECO:0007669"/>
    <property type="project" value="TreeGrafter"/>
</dbReference>
<evidence type="ECO:0000313" key="9">
    <source>
        <dbReference type="Proteomes" id="UP000217199"/>
    </source>
</evidence>
<dbReference type="Gene3D" id="2.60.120.620">
    <property type="entry name" value="q2cbj1_9rhob like domain"/>
    <property type="match status" value="1"/>
</dbReference>
<dbReference type="OrthoDB" id="69177at2759"/>
<name>A0A286UVQ8_9AGAM</name>
<feature type="domain" description="Fe2OG dioxygenase" evidence="7">
    <location>
        <begin position="138"/>
        <end position="250"/>
    </location>
</feature>
<comment type="cofactor">
    <cofactor evidence="1">
        <name>L-ascorbate</name>
        <dbReference type="ChEBI" id="CHEBI:38290"/>
    </cofactor>
</comment>
<evidence type="ECO:0000313" key="8">
    <source>
        <dbReference type="EMBL" id="PAV23667.1"/>
    </source>
</evidence>
<feature type="compositionally biased region" description="Low complexity" evidence="6">
    <location>
        <begin position="1"/>
        <end position="18"/>
    </location>
</feature>
<reference evidence="8 9" key="1">
    <citation type="journal article" date="2017" name="Mol. Ecol.">
        <title>Comparative and population genomic landscape of Phellinus noxius: A hypervariable fungus causing root rot in trees.</title>
        <authorList>
            <person name="Chung C.L."/>
            <person name="Lee T.J."/>
            <person name="Akiba M."/>
            <person name="Lee H.H."/>
            <person name="Kuo T.H."/>
            <person name="Liu D."/>
            <person name="Ke H.M."/>
            <person name="Yokoi T."/>
            <person name="Roa M.B."/>
            <person name="Lu M.J."/>
            <person name="Chang Y.Y."/>
            <person name="Ann P.J."/>
            <person name="Tsai J.N."/>
            <person name="Chen C.Y."/>
            <person name="Tzean S.S."/>
            <person name="Ota Y."/>
            <person name="Hattori T."/>
            <person name="Sahashi N."/>
            <person name="Liou R.F."/>
            <person name="Kikuchi T."/>
            <person name="Tsai I.J."/>
        </authorList>
    </citation>
    <scope>NUCLEOTIDE SEQUENCE [LARGE SCALE GENOMIC DNA]</scope>
    <source>
        <strain evidence="8 9">FFPRI411160</strain>
    </source>
</reference>
<dbReference type="GO" id="GO:0031418">
    <property type="term" value="F:L-ascorbic acid binding"/>
    <property type="evidence" value="ECO:0007669"/>
    <property type="project" value="InterPro"/>
</dbReference>
<organism evidence="8 9">
    <name type="scientific">Pyrrhoderma noxium</name>
    <dbReference type="NCBI Taxonomy" id="2282107"/>
    <lineage>
        <taxon>Eukaryota</taxon>
        <taxon>Fungi</taxon>
        <taxon>Dikarya</taxon>
        <taxon>Basidiomycota</taxon>
        <taxon>Agaricomycotina</taxon>
        <taxon>Agaricomycetes</taxon>
        <taxon>Hymenochaetales</taxon>
        <taxon>Hymenochaetaceae</taxon>
        <taxon>Pyrrhoderma</taxon>
    </lineage>
</organism>
<dbReference type="InterPro" id="IPR006620">
    <property type="entry name" value="Pro_4_hyd_alph"/>
</dbReference>
<keyword evidence="2" id="KW-0479">Metal-binding</keyword>
<sequence>MVKKQTTSKNKNQTTTEKPSSSKPIQTQHVDFPPLTSKFYLEIKEIESDQIILIPNALDEGECKRFIKFIEERPLELTPAPKKGEALRVNYRVSMQSPSFANELFNMLAPHLPEFPYPASKVPRDQKNSTTPVVRARPAHSMNPNIRLYKYTEGQHFGCHYDDSVTDPVSGTHSEWTLLIYLSGKEDGVEGGETIFYRGQGKRKDKEPPIKPDLQRGMALLHRHGYECLFHEGALVKKGTKYVLRSDIMFDD</sequence>
<dbReference type="AlphaFoldDB" id="A0A286UVQ8"/>
<evidence type="ECO:0000256" key="6">
    <source>
        <dbReference type="SAM" id="MobiDB-lite"/>
    </source>
</evidence>
<dbReference type="PANTHER" id="PTHR10869:SF236">
    <property type="entry name" value="PROLYL 4-HYDROXYLASE ALPHA SUBUNIT DOMAIN-CONTAINING PROTEIN"/>
    <property type="match status" value="1"/>
</dbReference>
<dbReference type="Proteomes" id="UP000217199">
    <property type="component" value="Unassembled WGS sequence"/>
</dbReference>
<comment type="caution">
    <text evidence="8">The sequence shown here is derived from an EMBL/GenBank/DDBJ whole genome shotgun (WGS) entry which is preliminary data.</text>
</comment>
<dbReference type="InterPro" id="IPR045054">
    <property type="entry name" value="P4HA-like"/>
</dbReference>
<feature type="region of interest" description="Disordered" evidence="6">
    <location>
        <begin position="1"/>
        <end position="30"/>
    </location>
</feature>
<evidence type="ECO:0000259" key="7">
    <source>
        <dbReference type="PROSITE" id="PS51471"/>
    </source>
</evidence>
<dbReference type="PANTHER" id="PTHR10869">
    <property type="entry name" value="PROLYL 4-HYDROXYLASE ALPHA SUBUNIT"/>
    <property type="match status" value="1"/>
</dbReference>
<evidence type="ECO:0000256" key="1">
    <source>
        <dbReference type="ARBA" id="ARBA00001961"/>
    </source>
</evidence>
<dbReference type="PROSITE" id="PS51471">
    <property type="entry name" value="FE2OG_OXY"/>
    <property type="match status" value="1"/>
</dbReference>
<dbReference type="GO" id="GO:0005783">
    <property type="term" value="C:endoplasmic reticulum"/>
    <property type="evidence" value="ECO:0007669"/>
    <property type="project" value="TreeGrafter"/>
</dbReference>
<evidence type="ECO:0000256" key="4">
    <source>
        <dbReference type="ARBA" id="ARBA00023002"/>
    </source>
</evidence>
<evidence type="ECO:0000256" key="3">
    <source>
        <dbReference type="ARBA" id="ARBA00022964"/>
    </source>
</evidence>
<protein>
    <submittedName>
        <fullName evidence="8">Glycosyltransferase family 58</fullName>
    </submittedName>
</protein>
<dbReference type="SMART" id="SM00702">
    <property type="entry name" value="P4Hc"/>
    <property type="match status" value="1"/>
</dbReference>
<dbReference type="EMBL" id="NBII01000001">
    <property type="protein sequence ID" value="PAV23667.1"/>
    <property type="molecule type" value="Genomic_DNA"/>
</dbReference>
<dbReference type="Pfam" id="PF13640">
    <property type="entry name" value="2OG-FeII_Oxy_3"/>
    <property type="match status" value="1"/>
</dbReference>
<dbReference type="GO" id="GO:0005506">
    <property type="term" value="F:iron ion binding"/>
    <property type="evidence" value="ECO:0007669"/>
    <property type="project" value="InterPro"/>
</dbReference>
<keyword evidence="4" id="KW-0560">Oxidoreductase</keyword>
<gene>
    <name evidence="8" type="ORF">PNOK_0073500</name>
</gene>
<keyword evidence="5" id="KW-0408">Iron</keyword>
<accession>A0A286UVQ8</accession>
<evidence type="ECO:0000256" key="5">
    <source>
        <dbReference type="ARBA" id="ARBA00023004"/>
    </source>
</evidence>
<proteinExistence type="predicted"/>
<evidence type="ECO:0000256" key="2">
    <source>
        <dbReference type="ARBA" id="ARBA00022723"/>
    </source>
</evidence>
<dbReference type="InterPro" id="IPR044862">
    <property type="entry name" value="Pro_4_hyd_alph_FE2OG_OXY"/>
</dbReference>
<keyword evidence="3" id="KW-0223">Dioxygenase</keyword>
<keyword evidence="9" id="KW-1185">Reference proteome</keyword>
<feature type="compositionally biased region" description="Polar residues" evidence="6">
    <location>
        <begin position="19"/>
        <end position="29"/>
    </location>
</feature>
<dbReference type="GO" id="GO:0016740">
    <property type="term" value="F:transferase activity"/>
    <property type="evidence" value="ECO:0007669"/>
    <property type="project" value="UniProtKB-KW"/>
</dbReference>
<dbReference type="InterPro" id="IPR005123">
    <property type="entry name" value="Oxoglu/Fe-dep_dioxygenase_dom"/>
</dbReference>
<dbReference type="InParanoid" id="A0A286UVQ8"/>